<keyword evidence="2" id="KW-1185">Reference proteome</keyword>
<dbReference type="AlphaFoldDB" id="A0A1H8PTU1"/>
<name>A0A1H8PTU1_9EURY</name>
<accession>A0A1H8PTU1</accession>
<reference evidence="2" key="1">
    <citation type="submission" date="2016-10" db="EMBL/GenBank/DDBJ databases">
        <authorList>
            <person name="Varghese N."/>
            <person name="Submissions S."/>
        </authorList>
    </citation>
    <scope>NUCLEOTIDE SEQUENCE [LARGE SCALE GENOMIC DNA]</scope>
    <source>
        <strain evidence="2">CGMCC 1.10121</strain>
    </source>
</reference>
<evidence type="ECO:0000313" key="1">
    <source>
        <dbReference type="EMBL" id="SEO45117.1"/>
    </source>
</evidence>
<dbReference type="EMBL" id="FODV01000002">
    <property type="protein sequence ID" value="SEO45117.1"/>
    <property type="molecule type" value="Genomic_DNA"/>
</dbReference>
<dbReference type="Proteomes" id="UP000199126">
    <property type="component" value="Unassembled WGS sequence"/>
</dbReference>
<dbReference type="RefSeq" id="WP_170864716.1">
    <property type="nucleotide sequence ID" value="NZ_FODV01000002.1"/>
</dbReference>
<protein>
    <submittedName>
        <fullName evidence="1">Uncharacterized protein</fullName>
    </submittedName>
</protein>
<gene>
    <name evidence="1" type="ORF">SAMN04487948_102479</name>
</gene>
<evidence type="ECO:0000313" key="2">
    <source>
        <dbReference type="Proteomes" id="UP000199126"/>
    </source>
</evidence>
<proteinExistence type="predicted"/>
<organism evidence="1 2">
    <name type="scientific">Halogranum amylolyticum</name>
    <dbReference type="NCBI Taxonomy" id="660520"/>
    <lineage>
        <taxon>Archaea</taxon>
        <taxon>Methanobacteriati</taxon>
        <taxon>Methanobacteriota</taxon>
        <taxon>Stenosarchaea group</taxon>
        <taxon>Halobacteria</taxon>
        <taxon>Halobacteriales</taxon>
        <taxon>Haloferacaceae</taxon>
    </lineage>
</organism>
<sequence length="49" mass="5589">MDYSNTHSHVDGSTRLTEYEDRYGTVVLLEDPTRAGAWLLSTYSVPVER</sequence>